<dbReference type="Pfam" id="PF01979">
    <property type="entry name" value="Amidohydro_1"/>
    <property type="match status" value="1"/>
</dbReference>
<keyword evidence="4" id="KW-1185">Reference proteome</keyword>
<dbReference type="InterPro" id="IPR050287">
    <property type="entry name" value="MTA/SAH_deaminase"/>
</dbReference>
<dbReference type="PANTHER" id="PTHR43794">
    <property type="entry name" value="AMINOHYDROLASE SSNA-RELATED"/>
    <property type="match status" value="1"/>
</dbReference>
<reference evidence="3 4" key="1">
    <citation type="submission" date="2016-05" db="EMBL/GenBank/DDBJ databases">
        <title>Nuclear genome of Blastocystis sp. subtype 1 NandII.</title>
        <authorList>
            <person name="Gentekaki E."/>
            <person name="Curtis B."/>
            <person name="Stairs C."/>
            <person name="Eme L."/>
            <person name="Herman E."/>
            <person name="Klimes V."/>
            <person name="Arias M.C."/>
            <person name="Elias M."/>
            <person name="Hilliou F."/>
            <person name="Klute M."/>
            <person name="Malik S.-B."/>
            <person name="Pightling A."/>
            <person name="Rachubinski R."/>
            <person name="Salas D."/>
            <person name="Schlacht A."/>
            <person name="Suga H."/>
            <person name="Archibald J."/>
            <person name="Ball S.G."/>
            <person name="Clark G."/>
            <person name="Dacks J."/>
            <person name="Van Der Giezen M."/>
            <person name="Tsaousis A."/>
            <person name="Roger A."/>
        </authorList>
    </citation>
    <scope>NUCLEOTIDE SEQUENCE [LARGE SCALE GENOMIC DNA]</scope>
    <source>
        <strain evidence="4">ATCC 50177 / NandII</strain>
    </source>
</reference>
<dbReference type="SUPFAM" id="SSF51338">
    <property type="entry name" value="Composite domain of metallo-dependent hydrolases"/>
    <property type="match status" value="1"/>
</dbReference>
<feature type="non-terminal residue" evidence="3">
    <location>
        <position position="1"/>
    </location>
</feature>
<protein>
    <submittedName>
        <fullName evidence="3">5-methylthioadenosine/S-adenosylhomocysteine deaminase</fullName>
    </submittedName>
</protein>
<sequence>ACSASTVLAMATVNAAKALGLEGKLGAVQAGMRADVIAVDMDCVEVWPLSNILSHLVYACGRSQVTDVWVSGKQLMRERELTTLKMDELRAIGEKWEKILREFKAGKE</sequence>
<keyword evidence="1" id="KW-0378">Hydrolase</keyword>
<name>A0A196SFT2_BLAHN</name>
<dbReference type="STRING" id="478820.A0A196SFT2"/>
<evidence type="ECO:0000313" key="3">
    <source>
        <dbReference type="EMBL" id="OAO15007.1"/>
    </source>
</evidence>
<evidence type="ECO:0000256" key="1">
    <source>
        <dbReference type="ARBA" id="ARBA00022801"/>
    </source>
</evidence>
<dbReference type="AlphaFoldDB" id="A0A196SFT2"/>
<evidence type="ECO:0000313" key="4">
    <source>
        <dbReference type="Proteomes" id="UP000078348"/>
    </source>
</evidence>
<dbReference type="Gene3D" id="2.30.40.10">
    <property type="entry name" value="Urease, subunit C, domain 1"/>
    <property type="match status" value="1"/>
</dbReference>
<feature type="domain" description="Amidohydrolase-related" evidence="2">
    <location>
        <begin position="2"/>
        <end position="74"/>
    </location>
</feature>
<dbReference type="Proteomes" id="UP000078348">
    <property type="component" value="Unassembled WGS sequence"/>
</dbReference>
<comment type="caution">
    <text evidence="3">The sequence shown here is derived from an EMBL/GenBank/DDBJ whole genome shotgun (WGS) entry which is preliminary data.</text>
</comment>
<dbReference type="GO" id="GO:0016810">
    <property type="term" value="F:hydrolase activity, acting on carbon-nitrogen (but not peptide) bonds"/>
    <property type="evidence" value="ECO:0007669"/>
    <property type="project" value="InterPro"/>
</dbReference>
<gene>
    <name evidence="3" type="ORF">AV274_3290</name>
</gene>
<dbReference type="InterPro" id="IPR006680">
    <property type="entry name" value="Amidohydro-rel"/>
</dbReference>
<evidence type="ECO:0000259" key="2">
    <source>
        <dbReference type="Pfam" id="PF01979"/>
    </source>
</evidence>
<dbReference type="Gene3D" id="3.20.20.140">
    <property type="entry name" value="Metal-dependent hydrolases"/>
    <property type="match status" value="1"/>
</dbReference>
<dbReference type="PANTHER" id="PTHR43794:SF11">
    <property type="entry name" value="AMIDOHYDROLASE-RELATED DOMAIN-CONTAINING PROTEIN"/>
    <property type="match status" value="1"/>
</dbReference>
<accession>A0A196SFT2</accession>
<dbReference type="InterPro" id="IPR011059">
    <property type="entry name" value="Metal-dep_hydrolase_composite"/>
</dbReference>
<organism evidence="3 4">
    <name type="scientific">Blastocystis sp. subtype 1 (strain ATCC 50177 / NandII)</name>
    <dbReference type="NCBI Taxonomy" id="478820"/>
    <lineage>
        <taxon>Eukaryota</taxon>
        <taxon>Sar</taxon>
        <taxon>Stramenopiles</taxon>
        <taxon>Bigyra</taxon>
        <taxon>Opalozoa</taxon>
        <taxon>Opalinata</taxon>
        <taxon>Blastocystidae</taxon>
        <taxon>Blastocystis</taxon>
    </lineage>
</organism>
<proteinExistence type="predicted"/>
<dbReference type="EMBL" id="LXWW01000188">
    <property type="protein sequence ID" value="OAO15007.1"/>
    <property type="molecule type" value="Genomic_DNA"/>
</dbReference>
<dbReference type="OrthoDB" id="194468at2759"/>